<protein>
    <recommendedName>
        <fullName evidence="4">Copper transport protein</fullName>
    </recommendedName>
</protein>
<comment type="similarity">
    <text evidence="4">Belongs to the copper transporter (Ctr) (TC 1.A.56) family. SLC31A subfamily.</text>
</comment>
<reference evidence="5 6" key="1">
    <citation type="submission" date="2024-04" db="EMBL/GenBank/DDBJ databases">
        <authorList>
            <consortium name="Molecular Ecology Group"/>
        </authorList>
    </citation>
    <scope>NUCLEOTIDE SEQUENCE [LARGE SCALE GENOMIC DNA]</scope>
</reference>
<evidence type="ECO:0000313" key="5">
    <source>
        <dbReference type="EMBL" id="CAL1673994.1"/>
    </source>
</evidence>
<proteinExistence type="inferred from homology"/>
<gene>
    <name evidence="5" type="ORF">LPLAT_LOCUS766</name>
</gene>
<keyword evidence="6" id="KW-1185">Reference proteome</keyword>
<dbReference type="PANTHER" id="PTHR12483:SF115">
    <property type="entry name" value="COPPER TRANSPORT PROTEIN"/>
    <property type="match status" value="1"/>
</dbReference>
<evidence type="ECO:0000256" key="1">
    <source>
        <dbReference type="ARBA" id="ARBA00022692"/>
    </source>
</evidence>
<feature type="transmembrane region" description="Helical" evidence="4">
    <location>
        <begin position="68"/>
        <end position="93"/>
    </location>
</feature>
<evidence type="ECO:0000256" key="4">
    <source>
        <dbReference type="RuleBase" id="RU367022"/>
    </source>
</evidence>
<keyword evidence="4" id="KW-0186">Copper</keyword>
<name>A0AAV2N3J3_9HYME</name>
<dbReference type="GO" id="GO:0005375">
    <property type="term" value="F:copper ion transmembrane transporter activity"/>
    <property type="evidence" value="ECO:0007669"/>
    <property type="project" value="UniProtKB-UniRule"/>
</dbReference>
<dbReference type="Proteomes" id="UP001497644">
    <property type="component" value="Chromosome 1"/>
</dbReference>
<dbReference type="EMBL" id="OZ034824">
    <property type="protein sequence ID" value="CAL1673994.1"/>
    <property type="molecule type" value="Genomic_DNA"/>
</dbReference>
<sequence length="132" mass="15241">MHGMSFHGGVAETILFDGWHINDVSGMISSAIGIILLTALYEGLKSYREYLFARTEFFKKNQRKSRNVLLFSRVHFFQTLLHVIQVVLGYFIMFIFMTFNYWLCIAVGVGTAVGYWLFAWEKTNNNNTDCCS</sequence>
<keyword evidence="3 4" id="KW-0472">Membrane</keyword>
<dbReference type="AlphaFoldDB" id="A0AAV2N3J3"/>
<dbReference type="Pfam" id="PF04145">
    <property type="entry name" value="Ctr"/>
    <property type="match status" value="2"/>
</dbReference>
<dbReference type="GO" id="GO:0016020">
    <property type="term" value="C:membrane"/>
    <property type="evidence" value="ECO:0007669"/>
    <property type="project" value="UniProtKB-SubCell"/>
</dbReference>
<keyword evidence="2 4" id="KW-1133">Transmembrane helix</keyword>
<feature type="transmembrane region" description="Helical" evidence="4">
    <location>
        <begin position="99"/>
        <end position="118"/>
    </location>
</feature>
<keyword evidence="4" id="KW-0406">Ion transport</keyword>
<evidence type="ECO:0000313" key="6">
    <source>
        <dbReference type="Proteomes" id="UP001497644"/>
    </source>
</evidence>
<feature type="transmembrane region" description="Helical" evidence="4">
    <location>
        <begin position="24"/>
        <end position="44"/>
    </location>
</feature>
<accession>A0AAV2N3J3</accession>
<dbReference type="PANTHER" id="PTHR12483">
    <property type="entry name" value="SOLUTE CARRIER FAMILY 31 COPPER TRANSPORTERS"/>
    <property type="match status" value="1"/>
</dbReference>
<keyword evidence="1 4" id="KW-0812">Transmembrane</keyword>
<organism evidence="5 6">
    <name type="scientific">Lasius platythorax</name>
    <dbReference type="NCBI Taxonomy" id="488582"/>
    <lineage>
        <taxon>Eukaryota</taxon>
        <taxon>Metazoa</taxon>
        <taxon>Ecdysozoa</taxon>
        <taxon>Arthropoda</taxon>
        <taxon>Hexapoda</taxon>
        <taxon>Insecta</taxon>
        <taxon>Pterygota</taxon>
        <taxon>Neoptera</taxon>
        <taxon>Endopterygota</taxon>
        <taxon>Hymenoptera</taxon>
        <taxon>Apocrita</taxon>
        <taxon>Aculeata</taxon>
        <taxon>Formicoidea</taxon>
        <taxon>Formicidae</taxon>
        <taxon>Formicinae</taxon>
        <taxon>Lasius</taxon>
        <taxon>Lasius</taxon>
    </lineage>
</organism>
<dbReference type="InterPro" id="IPR007274">
    <property type="entry name" value="Cop_transporter"/>
</dbReference>
<evidence type="ECO:0000256" key="3">
    <source>
        <dbReference type="ARBA" id="ARBA00023136"/>
    </source>
</evidence>
<keyword evidence="4" id="KW-0187">Copper transport</keyword>
<keyword evidence="4" id="KW-0813">Transport</keyword>
<comment type="subcellular location">
    <subcellularLocation>
        <location evidence="4">Membrane</location>
        <topology evidence="4">Multi-pass membrane protein</topology>
    </subcellularLocation>
</comment>
<evidence type="ECO:0000256" key="2">
    <source>
        <dbReference type="ARBA" id="ARBA00022989"/>
    </source>
</evidence>